<feature type="transmembrane region" description="Helical" evidence="5">
    <location>
        <begin position="164"/>
        <end position="182"/>
    </location>
</feature>
<dbReference type="PANTHER" id="PTHR23530:SF1">
    <property type="entry name" value="PERMEASE, MAJOR FACILITATOR SUPERFAMILY-RELATED"/>
    <property type="match status" value="1"/>
</dbReference>
<dbReference type="InterPro" id="IPR036259">
    <property type="entry name" value="MFS_trans_sf"/>
</dbReference>
<feature type="transmembrane region" description="Helical" evidence="5">
    <location>
        <begin position="302"/>
        <end position="322"/>
    </location>
</feature>
<comment type="subcellular location">
    <subcellularLocation>
        <location evidence="1">Membrane</location>
        <topology evidence="1">Multi-pass membrane protein</topology>
    </subcellularLocation>
</comment>
<feature type="transmembrane region" description="Helical" evidence="5">
    <location>
        <begin position="71"/>
        <end position="88"/>
    </location>
</feature>
<keyword evidence="8" id="KW-1185">Reference proteome</keyword>
<organism evidence="7 8">
    <name type="scientific">Mariniphaga sediminis</name>
    <dbReference type="NCBI Taxonomy" id="1628158"/>
    <lineage>
        <taxon>Bacteria</taxon>
        <taxon>Pseudomonadati</taxon>
        <taxon>Bacteroidota</taxon>
        <taxon>Bacteroidia</taxon>
        <taxon>Marinilabiliales</taxon>
        <taxon>Prolixibacteraceae</taxon>
        <taxon>Mariniphaga</taxon>
    </lineage>
</organism>
<proteinExistence type="predicted"/>
<evidence type="ECO:0000256" key="4">
    <source>
        <dbReference type="ARBA" id="ARBA00023136"/>
    </source>
</evidence>
<dbReference type="Gene3D" id="1.20.1250.20">
    <property type="entry name" value="MFS general substrate transporter like domains"/>
    <property type="match status" value="1"/>
</dbReference>
<dbReference type="SUPFAM" id="SSF103473">
    <property type="entry name" value="MFS general substrate transporter"/>
    <property type="match status" value="1"/>
</dbReference>
<feature type="transmembrane region" description="Helical" evidence="5">
    <location>
        <begin position="334"/>
        <end position="353"/>
    </location>
</feature>
<evidence type="ECO:0000256" key="5">
    <source>
        <dbReference type="SAM" id="Phobius"/>
    </source>
</evidence>
<feature type="transmembrane region" description="Helical" evidence="5">
    <location>
        <begin position="37"/>
        <end position="59"/>
    </location>
</feature>
<feature type="transmembrane region" description="Helical" evidence="5">
    <location>
        <begin position="365"/>
        <end position="385"/>
    </location>
</feature>
<evidence type="ECO:0000313" key="7">
    <source>
        <dbReference type="EMBL" id="RIH63458.1"/>
    </source>
</evidence>
<dbReference type="GO" id="GO:0016020">
    <property type="term" value="C:membrane"/>
    <property type="evidence" value="ECO:0007669"/>
    <property type="project" value="UniProtKB-SubCell"/>
</dbReference>
<dbReference type="Pfam" id="PF07690">
    <property type="entry name" value="MFS_1"/>
    <property type="match status" value="1"/>
</dbReference>
<sequence length="389" mass="42826">MARFSKNISRLYLVKISKWFNLVMPVVVLFYQDNGMGMHEIFVLKAIYSLAIVFLEIPSGWMADVWGRKKTLILGTILGSAGFLMYSFSYGFWAFVAAEIVLGAGHSFVSGADSAMLYESLKADRKSGSYVKHEGRITSAGNFAEAIAGITAGFLAAVSLRTPFYFQFAVAALAIPAAFTLTEPQIKATTHIHSVKKIVGDIKNTFLKETNLRVSILLSAVTGTATLTFAWLVQPYFKIIGLPVELFGLLWTVLNLSVGVSSAFAYRFEGRFSRRNEVLFIVILLALGYFSSGLLISREGLVFLLLFYIVRGLATPVFKNYINLYTPDEIRATILSVRNLIIRISFAVIGPLLGWMTDHVSLNTAFILAGGIYLIAALAVVSPWMKSGK</sequence>
<dbReference type="AlphaFoldDB" id="A0A399CWU8"/>
<gene>
    <name evidence="7" type="ORF">D1164_19460</name>
</gene>
<name>A0A399CWU8_9BACT</name>
<evidence type="ECO:0000256" key="2">
    <source>
        <dbReference type="ARBA" id="ARBA00022692"/>
    </source>
</evidence>
<feature type="transmembrane region" description="Helical" evidence="5">
    <location>
        <begin position="246"/>
        <end position="266"/>
    </location>
</feature>
<dbReference type="RefSeq" id="WP_119351576.1">
    <property type="nucleotide sequence ID" value="NZ_QWET01000020.1"/>
</dbReference>
<reference evidence="7 8" key="1">
    <citation type="journal article" date="2015" name="Int. J. Syst. Evol. Microbiol.">
        <title>Mariniphaga sediminis sp. nov., isolated from coastal sediment.</title>
        <authorList>
            <person name="Wang F.Q."/>
            <person name="Shen Q.Y."/>
            <person name="Chen G.J."/>
            <person name="Du Z.J."/>
        </authorList>
    </citation>
    <scope>NUCLEOTIDE SEQUENCE [LARGE SCALE GENOMIC DNA]</scope>
    <source>
        <strain evidence="7 8">SY21</strain>
    </source>
</reference>
<feature type="domain" description="Major facilitator superfamily (MFS) profile" evidence="6">
    <location>
        <begin position="1"/>
        <end position="388"/>
    </location>
</feature>
<dbReference type="InterPro" id="IPR005829">
    <property type="entry name" value="Sugar_transporter_CS"/>
</dbReference>
<accession>A0A399CWU8</accession>
<feature type="transmembrane region" description="Helical" evidence="5">
    <location>
        <begin position="212"/>
        <end position="234"/>
    </location>
</feature>
<feature type="transmembrane region" description="Helical" evidence="5">
    <location>
        <begin position="12"/>
        <end position="31"/>
    </location>
</feature>
<protein>
    <submittedName>
        <fullName evidence="7">MFS transporter</fullName>
    </submittedName>
</protein>
<evidence type="ECO:0000256" key="1">
    <source>
        <dbReference type="ARBA" id="ARBA00004141"/>
    </source>
</evidence>
<evidence type="ECO:0000259" key="6">
    <source>
        <dbReference type="PROSITE" id="PS50850"/>
    </source>
</evidence>
<dbReference type="InterPro" id="IPR020846">
    <property type="entry name" value="MFS_dom"/>
</dbReference>
<comment type="caution">
    <text evidence="7">The sequence shown here is derived from an EMBL/GenBank/DDBJ whole genome shotgun (WGS) entry which is preliminary data.</text>
</comment>
<feature type="transmembrane region" description="Helical" evidence="5">
    <location>
        <begin position="278"/>
        <end position="296"/>
    </location>
</feature>
<keyword evidence="3 5" id="KW-1133">Transmembrane helix</keyword>
<evidence type="ECO:0000256" key="3">
    <source>
        <dbReference type="ARBA" id="ARBA00022989"/>
    </source>
</evidence>
<dbReference type="OrthoDB" id="9816124at2"/>
<dbReference type="InterPro" id="IPR053160">
    <property type="entry name" value="MFS_DHA3_Transporter"/>
</dbReference>
<dbReference type="PROSITE" id="PS00216">
    <property type="entry name" value="SUGAR_TRANSPORT_1"/>
    <property type="match status" value="1"/>
</dbReference>
<evidence type="ECO:0000313" key="8">
    <source>
        <dbReference type="Proteomes" id="UP000266441"/>
    </source>
</evidence>
<keyword evidence="2 5" id="KW-0812">Transmembrane</keyword>
<dbReference type="InterPro" id="IPR011701">
    <property type="entry name" value="MFS"/>
</dbReference>
<dbReference type="PANTHER" id="PTHR23530">
    <property type="entry name" value="TRANSPORT PROTEIN-RELATED"/>
    <property type="match status" value="1"/>
</dbReference>
<dbReference type="GO" id="GO:0022857">
    <property type="term" value="F:transmembrane transporter activity"/>
    <property type="evidence" value="ECO:0007669"/>
    <property type="project" value="InterPro"/>
</dbReference>
<dbReference type="PROSITE" id="PS50850">
    <property type="entry name" value="MFS"/>
    <property type="match status" value="1"/>
</dbReference>
<dbReference type="EMBL" id="QWET01000020">
    <property type="protein sequence ID" value="RIH63458.1"/>
    <property type="molecule type" value="Genomic_DNA"/>
</dbReference>
<dbReference type="Proteomes" id="UP000266441">
    <property type="component" value="Unassembled WGS sequence"/>
</dbReference>
<keyword evidence="4 5" id="KW-0472">Membrane</keyword>